<reference evidence="1" key="1">
    <citation type="journal article" date="2015" name="Nature">
        <title>Complex archaea that bridge the gap between prokaryotes and eukaryotes.</title>
        <authorList>
            <person name="Spang A."/>
            <person name="Saw J.H."/>
            <person name="Jorgensen S.L."/>
            <person name="Zaremba-Niedzwiedzka K."/>
            <person name="Martijn J."/>
            <person name="Lind A.E."/>
            <person name="van Eijk R."/>
            <person name="Schleper C."/>
            <person name="Guy L."/>
            <person name="Ettema T.J."/>
        </authorList>
    </citation>
    <scope>NUCLEOTIDE SEQUENCE</scope>
</reference>
<comment type="caution">
    <text evidence="1">The sequence shown here is derived from an EMBL/GenBank/DDBJ whole genome shotgun (WGS) entry which is preliminary data.</text>
</comment>
<name>A0A0F9KLL0_9ZZZZ</name>
<sequence>MPTQDFGVYPDGLTAGTEVSSTYEGRHVTLTAAELLTSAGSGVATKGLPCVFGLISGNQGVGVCFNSGTLTDLIAIDTEGIWNLSCVANDDDGASLITGGDLLFINTTIDMFF</sequence>
<organism evidence="1">
    <name type="scientific">marine sediment metagenome</name>
    <dbReference type="NCBI Taxonomy" id="412755"/>
    <lineage>
        <taxon>unclassified sequences</taxon>
        <taxon>metagenomes</taxon>
        <taxon>ecological metagenomes</taxon>
    </lineage>
</organism>
<protein>
    <submittedName>
        <fullName evidence="1">Uncharacterized protein</fullName>
    </submittedName>
</protein>
<dbReference type="AlphaFoldDB" id="A0A0F9KLL0"/>
<evidence type="ECO:0000313" key="1">
    <source>
        <dbReference type="EMBL" id="KKM23018.1"/>
    </source>
</evidence>
<gene>
    <name evidence="1" type="ORF">LCGC14_1619480</name>
</gene>
<proteinExistence type="predicted"/>
<dbReference type="EMBL" id="LAZR01013213">
    <property type="protein sequence ID" value="KKM23018.1"/>
    <property type="molecule type" value="Genomic_DNA"/>
</dbReference>
<accession>A0A0F9KLL0</accession>